<reference evidence="2 4" key="1">
    <citation type="submission" date="2016-11" db="EMBL/GenBank/DDBJ databases">
        <authorList>
            <person name="Klemetsen T."/>
        </authorList>
    </citation>
    <scope>NUCLEOTIDE SEQUENCE [LARGE SCALE GENOMIC DNA]</scope>
    <source>
        <strain evidence="2">MT 2528</strain>
    </source>
</reference>
<dbReference type="InterPro" id="IPR009465">
    <property type="entry name" value="Spondin_N"/>
</dbReference>
<reference evidence="3 5" key="2">
    <citation type="submission" date="2016-11" db="EMBL/GenBank/DDBJ databases">
        <authorList>
            <person name="Jaros S."/>
            <person name="Januszkiewicz K."/>
            <person name="Wedrychowicz H."/>
        </authorList>
    </citation>
    <scope>NUCLEOTIDE SEQUENCE [LARGE SCALE GENOMIC DNA]</scope>
    <source>
        <strain evidence="3">NVI 5450</strain>
    </source>
</reference>
<dbReference type="Proteomes" id="UP000182660">
    <property type="component" value="Unassembled WGS sequence"/>
</dbReference>
<dbReference type="EMBL" id="FPLJ01000078">
    <property type="protein sequence ID" value="SGY98131.1"/>
    <property type="molecule type" value="Genomic_DNA"/>
</dbReference>
<keyword evidence="4" id="KW-1185">Reference proteome</keyword>
<organism evidence="3 5">
    <name type="scientific">Moritella viscosa</name>
    <dbReference type="NCBI Taxonomy" id="80854"/>
    <lineage>
        <taxon>Bacteria</taxon>
        <taxon>Pseudomonadati</taxon>
        <taxon>Pseudomonadota</taxon>
        <taxon>Gammaproteobacteria</taxon>
        <taxon>Alteromonadales</taxon>
        <taxon>Moritellaceae</taxon>
        <taxon>Moritella</taxon>
    </lineage>
</organism>
<dbReference type="Proteomes" id="UP000183794">
    <property type="component" value="Unassembled WGS sequence"/>
</dbReference>
<accession>A0A090IE62</accession>
<gene>
    <name evidence="2" type="ORF">MT2528_3563</name>
    <name evidence="3" type="ORF">NVI5450_3759</name>
</gene>
<protein>
    <recommendedName>
        <fullName evidence="1">Spondin domain-containing protein</fullName>
    </recommendedName>
</protein>
<feature type="domain" description="Spondin" evidence="1">
    <location>
        <begin position="52"/>
        <end position="171"/>
    </location>
</feature>
<evidence type="ECO:0000259" key="1">
    <source>
        <dbReference type="Pfam" id="PF06468"/>
    </source>
</evidence>
<dbReference type="Pfam" id="PF06468">
    <property type="entry name" value="Spond_N"/>
    <property type="match status" value="1"/>
</dbReference>
<evidence type="ECO:0000313" key="4">
    <source>
        <dbReference type="Proteomes" id="UP000182660"/>
    </source>
</evidence>
<dbReference type="PATRIC" id="fig|80854.5.peg.2547"/>
<dbReference type="InterPro" id="IPR038678">
    <property type="entry name" value="Spondin_N_sf"/>
</dbReference>
<dbReference type="Gene3D" id="2.60.40.2130">
    <property type="entry name" value="F-spondin domain"/>
    <property type="match status" value="1"/>
</dbReference>
<evidence type="ECO:0000313" key="2">
    <source>
        <dbReference type="EMBL" id="SGY98131.1"/>
    </source>
</evidence>
<sequence length="236" mass="24487">MAISMFNKSVFSKKSLGIALLATGISACGSDNNATEAVLEYEVIVYNDTAEQPFSPILVALHNSDISLWSVGSDASSALENMAEGGSNTELLALFKGYDVAVSGSSAIAPGSNELLTISANQSHATQLSFSSMLVNTNDAFSGLNAVDISNLEVGVSMTYNLPVYDAGTEANSEAAGSIPGPADGGEGYNVVRDDVMNKVTRHPGLVTQADDAASVLLPEHRISGNVGRLVITRIN</sequence>
<evidence type="ECO:0000313" key="3">
    <source>
        <dbReference type="EMBL" id="SGZ11895.1"/>
    </source>
</evidence>
<dbReference type="EMBL" id="FPLD01000102">
    <property type="protein sequence ID" value="SGZ11895.1"/>
    <property type="molecule type" value="Genomic_DNA"/>
</dbReference>
<evidence type="ECO:0000313" key="5">
    <source>
        <dbReference type="Proteomes" id="UP000183794"/>
    </source>
</evidence>
<dbReference type="STRING" id="80854.MVIS_2391"/>
<dbReference type="GeneID" id="61297379"/>
<dbReference type="AlphaFoldDB" id="A0A090IE62"/>
<dbReference type="KEGG" id="mvs:MVIS_2391"/>
<proteinExistence type="predicted"/>
<dbReference type="RefSeq" id="WP_052678322.1">
    <property type="nucleotide sequence ID" value="NZ_CAWQZC010000025.1"/>
</dbReference>
<dbReference type="NCBIfam" id="NF038123">
    <property type="entry name" value="NF038123_dom"/>
    <property type="match status" value="1"/>
</dbReference>
<dbReference type="HOGENOM" id="CLU_097554_0_0_6"/>
<name>A0A090IE62_9GAMM</name>